<proteinExistence type="predicted"/>
<sequence length="142" mass="14426">MQPADAVTLRFAVGIGLAAVWVTPLVAAARRRGGALFRPPGWSTLIAAGACGLAAAALTIGAASFWSPWVTNGWGHAARQQDAAERGAALLAAAAQGLCLLALVFAWRGWESTGPTGAPAASATDDEPNPLDAPFPPRETPS</sequence>
<feature type="transmembrane region" description="Helical" evidence="2">
    <location>
        <begin position="41"/>
        <end position="67"/>
    </location>
</feature>
<dbReference type="AlphaFoldDB" id="A0A517P8W1"/>
<dbReference type="KEGG" id="acaf:CA12_18890"/>
<organism evidence="3 4">
    <name type="scientific">Alienimonas californiensis</name>
    <dbReference type="NCBI Taxonomy" id="2527989"/>
    <lineage>
        <taxon>Bacteria</taxon>
        <taxon>Pseudomonadati</taxon>
        <taxon>Planctomycetota</taxon>
        <taxon>Planctomycetia</taxon>
        <taxon>Planctomycetales</taxon>
        <taxon>Planctomycetaceae</taxon>
        <taxon>Alienimonas</taxon>
    </lineage>
</organism>
<keyword evidence="2" id="KW-0472">Membrane</keyword>
<feature type="transmembrane region" description="Helical" evidence="2">
    <location>
        <begin position="6"/>
        <end position="29"/>
    </location>
</feature>
<keyword evidence="4" id="KW-1185">Reference proteome</keyword>
<evidence type="ECO:0000256" key="1">
    <source>
        <dbReference type="SAM" id="MobiDB-lite"/>
    </source>
</evidence>
<evidence type="ECO:0000313" key="4">
    <source>
        <dbReference type="Proteomes" id="UP000318741"/>
    </source>
</evidence>
<dbReference type="Proteomes" id="UP000318741">
    <property type="component" value="Chromosome"/>
</dbReference>
<name>A0A517P8W1_9PLAN</name>
<feature type="compositionally biased region" description="Pro residues" evidence="1">
    <location>
        <begin position="131"/>
        <end position="142"/>
    </location>
</feature>
<dbReference type="RefSeq" id="WP_145358699.1">
    <property type="nucleotide sequence ID" value="NZ_CP036265.1"/>
</dbReference>
<feature type="transmembrane region" description="Helical" evidence="2">
    <location>
        <begin position="87"/>
        <end position="107"/>
    </location>
</feature>
<protein>
    <submittedName>
        <fullName evidence="3">Uncharacterized protein</fullName>
    </submittedName>
</protein>
<evidence type="ECO:0000256" key="2">
    <source>
        <dbReference type="SAM" id="Phobius"/>
    </source>
</evidence>
<feature type="compositionally biased region" description="Low complexity" evidence="1">
    <location>
        <begin position="114"/>
        <end position="123"/>
    </location>
</feature>
<keyword evidence="2" id="KW-0812">Transmembrane</keyword>
<feature type="region of interest" description="Disordered" evidence="1">
    <location>
        <begin position="114"/>
        <end position="142"/>
    </location>
</feature>
<dbReference type="EMBL" id="CP036265">
    <property type="protein sequence ID" value="QDT15795.1"/>
    <property type="molecule type" value="Genomic_DNA"/>
</dbReference>
<evidence type="ECO:0000313" key="3">
    <source>
        <dbReference type="EMBL" id="QDT15795.1"/>
    </source>
</evidence>
<accession>A0A517P8W1</accession>
<gene>
    <name evidence="3" type="ORF">CA12_18890</name>
</gene>
<reference evidence="3 4" key="1">
    <citation type="submission" date="2019-02" db="EMBL/GenBank/DDBJ databases">
        <title>Deep-cultivation of Planctomycetes and their phenomic and genomic characterization uncovers novel biology.</title>
        <authorList>
            <person name="Wiegand S."/>
            <person name="Jogler M."/>
            <person name="Boedeker C."/>
            <person name="Pinto D."/>
            <person name="Vollmers J."/>
            <person name="Rivas-Marin E."/>
            <person name="Kohn T."/>
            <person name="Peeters S.H."/>
            <person name="Heuer A."/>
            <person name="Rast P."/>
            <person name="Oberbeckmann S."/>
            <person name="Bunk B."/>
            <person name="Jeske O."/>
            <person name="Meyerdierks A."/>
            <person name="Storesund J.E."/>
            <person name="Kallscheuer N."/>
            <person name="Luecker S."/>
            <person name="Lage O.M."/>
            <person name="Pohl T."/>
            <person name="Merkel B.J."/>
            <person name="Hornburger P."/>
            <person name="Mueller R.-W."/>
            <person name="Bruemmer F."/>
            <person name="Labrenz M."/>
            <person name="Spormann A.M."/>
            <person name="Op den Camp H."/>
            <person name="Overmann J."/>
            <person name="Amann R."/>
            <person name="Jetten M.S.M."/>
            <person name="Mascher T."/>
            <person name="Medema M.H."/>
            <person name="Devos D.P."/>
            <person name="Kaster A.-K."/>
            <person name="Ovreas L."/>
            <person name="Rohde M."/>
            <person name="Galperin M.Y."/>
            <person name="Jogler C."/>
        </authorList>
    </citation>
    <scope>NUCLEOTIDE SEQUENCE [LARGE SCALE GENOMIC DNA]</scope>
    <source>
        <strain evidence="3 4">CA12</strain>
    </source>
</reference>
<keyword evidence="2" id="KW-1133">Transmembrane helix</keyword>